<dbReference type="AlphaFoldDB" id="A0A813S5B3"/>
<feature type="compositionally biased region" description="Low complexity" evidence="1">
    <location>
        <begin position="324"/>
        <end position="340"/>
    </location>
</feature>
<feature type="region of interest" description="Disordered" evidence="1">
    <location>
        <begin position="629"/>
        <end position="694"/>
    </location>
</feature>
<reference evidence="2" key="1">
    <citation type="submission" date="2021-02" db="EMBL/GenBank/DDBJ databases">
        <authorList>
            <person name="Nowell W R."/>
        </authorList>
    </citation>
    <scope>NUCLEOTIDE SEQUENCE</scope>
</reference>
<evidence type="ECO:0000256" key="1">
    <source>
        <dbReference type="SAM" id="MobiDB-lite"/>
    </source>
</evidence>
<protein>
    <submittedName>
        <fullName evidence="2">Uncharacterized protein</fullName>
    </submittedName>
</protein>
<proteinExistence type="predicted"/>
<organism evidence="2 4">
    <name type="scientific">Didymodactylos carnosus</name>
    <dbReference type="NCBI Taxonomy" id="1234261"/>
    <lineage>
        <taxon>Eukaryota</taxon>
        <taxon>Metazoa</taxon>
        <taxon>Spiralia</taxon>
        <taxon>Gnathifera</taxon>
        <taxon>Rotifera</taxon>
        <taxon>Eurotatoria</taxon>
        <taxon>Bdelloidea</taxon>
        <taxon>Philodinida</taxon>
        <taxon>Philodinidae</taxon>
        <taxon>Didymodactylos</taxon>
    </lineage>
</organism>
<comment type="caution">
    <text evidence="2">The sequence shown here is derived from an EMBL/GenBank/DDBJ whole genome shotgun (WGS) entry which is preliminary data.</text>
</comment>
<feature type="region of interest" description="Disordered" evidence="1">
    <location>
        <begin position="312"/>
        <end position="375"/>
    </location>
</feature>
<dbReference type="EMBL" id="CAJNOQ010000354">
    <property type="protein sequence ID" value="CAF0791507.1"/>
    <property type="molecule type" value="Genomic_DNA"/>
</dbReference>
<evidence type="ECO:0000313" key="2">
    <source>
        <dbReference type="EMBL" id="CAF0791507.1"/>
    </source>
</evidence>
<feature type="compositionally biased region" description="Basic and acidic residues" evidence="1">
    <location>
        <begin position="636"/>
        <end position="645"/>
    </location>
</feature>
<dbReference type="Proteomes" id="UP000663829">
    <property type="component" value="Unassembled WGS sequence"/>
</dbReference>
<sequence length="836" mass="97339">MGHSKSLSLHEIEHNRQFDQMNVSTNEQDRKSEIDRKMEEMRIKNLEMLKRHKFSFPLEIQNSHLVITASSRNTEIEEDRQQAEQTGAIKMILHTDGRPRTSKGKHVRLQIPQDTHQHPTERIHRPPMRRKFENNNRATNNELPQRVDYNKLKRQRQYEINNQNNNNVNPELLEYAYPYHTNRSYHDNNAGRIGSGRFPQTQSGYVGGPRRRDGRIRQQIRPNTDAEFHLDVPSVPNWNGVYNNTRQQSQQQFYNQNNNMNNNNNTDNSLSHELDYNNSNVNDVRYRSMPTSSSSRPTYHQNRHAAFVDNGENNQTTNDFIPPSHTQNHHQQQSYSHSTTVVHPTRTFQNSNRLLNSNHNTNSLQTQNEFSTQTEVPPRFRRLQYQHQQQSPTYPDANNNHDLKHYRSAQNFSLTSDQNNENPHQQQPAFRHSTNTNRHRPISGDFDSVHRPLDDNSNTNNAYANHERPPRFNQQQNRMQRPKSFYDYSQQPGQQQSNYFSKRSTDDYNLSSRARLNRHQDNTNSLPLSAYMNDNNNTNHQYRQRRPQQQFRTHYDNNNNMHDEFDAYRLDNFFPSRQRNNTGVNNNRQYRMNFTQKSTQNRRGHGSALGRGASEFVLPTDDFWEDNHTDLIGTPLHEENPAHLDADDDSLSNTSENTTNKNRHMDNQQHSVKSSSELSNDDIDNNSTSQDGIYLSPSAGMGLSNYDDVTTFDTKIDAALKKLEDDLKMEEAVEDELSKGFKLPANLNDDEDYNDEMNLADIDHDLDVASSEDDDLSRQQMDALEGELNTKLTLTSDLKDNSTTVMTKEEKSLEPEKEKNIQITELSINELTAATA</sequence>
<feature type="compositionally biased region" description="Polar residues" evidence="1">
    <location>
        <begin position="668"/>
        <end position="678"/>
    </location>
</feature>
<feature type="compositionally biased region" description="Polar residues" evidence="1">
    <location>
        <begin position="651"/>
        <end position="660"/>
    </location>
</feature>
<gene>
    <name evidence="2" type="ORF">GPM918_LOCUS3024</name>
    <name evidence="3" type="ORF">SRO942_LOCUS3024</name>
</gene>
<feature type="compositionally biased region" description="Polar residues" evidence="1">
    <location>
        <begin position="346"/>
        <end position="375"/>
    </location>
</feature>
<feature type="compositionally biased region" description="Polar residues" evidence="1">
    <location>
        <begin position="414"/>
        <end position="436"/>
    </location>
</feature>
<evidence type="ECO:0000313" key="4">
    <source>
        <dbReference type="Proteomes" id="UP000663829"/>
    </source>
</evidence>
<dbReference type="OrthoDB" id="10042132at2759"/>
<dbReference type="Proteomes" id="UP000681722">
    <property type="component" value="Unassembled WGS sequence"/>
</dbReference>
<name>A0A813S5B3_9BILA</name>
<evidence type="ECO:0000313" key="3">
    <source>
        <dbReference type="EMBL" id="CAF3575711.1"/>
    </source>
</evidence>
<feature type="compositionally biased region" description="Polar residues" evidence="1">
    <location>
        <begin position="487"/>
        <end position="505"/>
    </location>
</feature>
<accession>A0A813S5B3</accession>
<dbReference type="EMBL" id="CAJOBC010000354">
    <property type="protein sequence ID" value="CAF3575711.1"/>
    <property type="molecule type" value="Genomic_DNA"/>
</dbReference>
<feature type="region of interest" description="Disordered" evidence="1">
    <location>
        <begin position="414"/>
        <end position="479"/>
    </location>
</feature>
<feature type="region of interest" description="Disordered" evidence="1">
    <location>
        <begin position="486"/>
        <end position="505"/>
    </location>
</feature>
<keyword evidence="4" id="KW-1185">Reference proteome</keyword>